<evidence type="ECO:0000313" key="2">
    <source>
        <dbReference type="Proteomes" id="UP001283361"/>
    </source>
</evidence>
<dbReference type="EMBL" id="JAWDGP010004546">
    <property type="protein sequence ID" value="KAK3763510.1"/>
    <property type="molecule type" value="Genomic_DNA"/>
</dbReference>
<dbReference type="AlphaFoldDB" id="A0AAE0Z6F2"/>
<name>A0AAE0Z6F2_9GAST</name>
<gene>
    <name evidence="1" type="ORF">RRG08_017387</name>
</gene>
<accession>A0AAE0Z6F2</accession>
<protein>
    <submittedName>
        <fullName evidence="1">Uncharacterized protein</fullName>
    </submittedName>
</protein>
<evidence type="ECO:0000313" key="1">
    <source>
        <dbReference type="EMBL" id="KAK3763510.1"/>
    </source>
</evidence>
<keyword evidence="2" id="KW-1185">Reference proteome</keyword>
<reference evidence="1" key="1">
    <citation type="journal article" date="2023" name="G3 (Bethesda)">
        <title>A reference genome for the long-term kleptoplast-retaining sea slug Elysia crispata morphotype clarki.</title>
        <authorList>
            <person name="Eastman K.E."/>
            <person name="Pendleton A.L."/>
            <person name="Shaikh M.A."/>
            <person name="Suttiyut T."/>
            <person name="Ogas R."/>
            <person name="Tomko P."/>
            <person name="Gavelis G."/>
            <person name="Widhalm J.R."/>
            <person name="Wisecaver J.H."/>
        </authorList>
    </citation>
    <scope>NUCLEOTIDE SEQUENCE</scope>
    <source>
        <strain evidence="1">ECLA1</strain>
    </source>
</reference>
<proteinExistence type="predicted"/>
<sequence length="136" mass="15321">MRRGETGSAKSGYLMVSSLTDRFIIRGGEYSDYSLPRNLSGRFVLVSLCFSPYLSPDAIASGFSNNDGPEDFLRLMGLKDRIFQRKERSLALYNCEVEEKGSLLFMGRKGEKGGKANSYRVEEWKKIKLKETNTGV</sequence>
<dbReference type="Proteomes" id="UP001283361">
    <property type="component" value="Unassembled WGS sequence"/>
</dbReference>
<organism evidence="1 2">
    <name type="scientific">Elysia crispata</name>
    <name type="common">lettuce slug</name>
    <dbReference type="NCBI Taxonomy" id="231223"/>
    <lineage>
        <taxon>Eukaryota</taxon>
        <taxon>Metazoa</taxon>
        <taxon>Spiralia</taxon>
        <taxon>Lophotrochozoa</taxon>
        <taxon>Mollusca</taxon>
        <taxon>Gastropoda</taxon>
        <taxon>Heterobranchia</taxon>
        <taxon>Euthyneura</taxon>
        <taxon>Panpulmonata</taxon>
        <taxon>Sacoglossa</taxon>
        <taxon>Placobranchoidea</taxon>
        <taxon>Plakobranchidae</taxon>
        <taxon>Elysia</taxon>
    </lineage>
</organism>
<comment type="caution">
    <text evidence="1">The sequence shown here is derived from an EMBL/GenBank/DDBJ whole genome shotgun (WGS) entry which is preliminary data.</text>
</comment>